<dbReference type="EMBL" id="JACEFO010000540">
    <property type="protein sequence ID" value="KAF8765897.1"/>
    <property type="molecule type" value="Genomic_DNA"/>
</dbReference>
<accession>A0A835FM51</accession>
<proteinExistence type="predicted"/>
<sequence length="173" mass="20168">MVQLGESAAAGREEKDHADLAGHEDDARADRPGRSREEDDHDQGKQQEENQIYNDGRMTQEQIDRLINYKTMHFPEKPIPRVSKERLAQRKNPEDKGSLPVPMDQIDDYIDNIFKRLNKMEARFMRERERILNDYYTNGYAFEEVTATPASAGRRRFRPGVTKQQDGKTKMLN</sequence>
<feature type="compositionally biased region" description="Basic and acidic residues" evidence="1">
    <location>
        <begin position="11"/>
        <end position="48"/>
    </location>
</feature>
<name>A0A835FM51_9POAL</name>
<gene>
    <name evidence="2" type="ORF">HU200_008055</name>
</gene>
<dbReference type="PANTHER" id="PTHR36138">
    <property type="entry name" value="EXPRESSED PROTEIN-RELATED"/>
    <property type="match status" value="1"/>
</dbReference>
<organism evidence="2 3">
    <name type="scientific">Digitaria exilis</name>
    <dbReference type="NCBI Taxonomy" id="1010633"/>
    <lineage>
        <taxon>Eukaryota</taxon>
        <taxon>Viridiplantae</taxon>
        <taxon>Streptophyta</taxon>
        <taxon>Embryophyta</taxon>
        <taxon>Tracheophyta</taxon>
        <taxon>Spermatophyta</taxon>
        <taxon>Magnoliopsida</taxon>
        <taxon>Liliopsida</taxon>
        <taxon>Poales</taxon>
        <taxon>Poaceae</taxon>
        <taxon>PACMAD clade</taxon>
        <taxon>Panicoideae</taxon>
        <taxon>Panicodae</taxon>
        <taxon>Paniceae</taxon>
        <taxon>Anthephorinae</taxon>
        <taxon>Digitaria</taxon>
    </lineage>
</organism>
<protein>
    <submittedName>
        <fullName evidence="2">Uncharacterized protein</fullName>
    </submittedName>
</protein>
<evidence type="ECO:0000313" key="3">
    <source>
        <dbReference type="Proteomes" id="UP000636709"/>
    </source>
</evidence>
<dbReference type="PANTHER" id="PTHR36138:SF12">
    <property type="entry name" value="OS11G0638500 PROTEIN"/>
    <property type="match status" value="1"/>
</dbReference>
<feature type="compositionally biased region" description="Polar residues" evidence="1">
    <location>
        <begin position="49"/>
        <end position="61"/>
    </location>
</feature>
<reference evidence="2" key="1">
    <citation type="submission" date="2020-07" db="EMBL/GenBank/DDBJ databases">
        <title>Genome sequence and genetic diversity analysis of an under-domesticated orphan crop, white fonio (Digitaria exilis).</title>
        <authorList>
            <person name="Bennetzen J.L."/>
            <person name="Chen S."/>
            <person name="Ma X."/>
            <person name="Wang X."/>
            <person name="Yssel A.E.J."/>
            <person name="Chaluvadi S.R."/>
            <person name="Johnson M."/>
            <person name="Gangashetty P."/>
            <person name="Hamidou F."/>
            <person name="Sanogo M.D."/>
            <person name="Zwaenepoel A."/>
            <person name="Wallace J."/>
            <person name="Van De Peer Y."/>
            <person name="Van Deynze A."/>
        </authorList>
    </citation>
    <scope>NUCLEOTIDE SEQUENCE</scope>
    <source>
        <tissue evidence="2">Leaves</tissue>
    </source>
</reference>
<dbReference type="OrthoDB" id="684419at2759"/>
<dbReference type="Proteomes" id="UP000636709">
    <property type="component" value="Unassembled WGS sequence"/>
</dbReference>
<evidence type="ECO:0000256" key="1">
    <source>
        <dbReference type="SAM" id="MobiDB-lite"/>
    </source>
</evidence>
<evidence type="ECO:0000313" key="2">
    <source>
        <dbReference type="EMBL" id="KAF8765897.1"/>
    </source>
</evidence>
<feature type="region of interest" description="Disordered" evidence="1">
    <location>
        <begin position="1"/>
        <end position="104"/>
    </location>
</feature>
<feature type="compositionally biased region" description="Basic and acidic residues" evidence="1">
    <location>
        <begin position="73"/>
        <end position="97"/>
    </location>
</feature>
<dbReference type="AlphaFoldDB" id="A0A835FM51"/>
<keyword evidence="3" id="KW-1185">Reference proteome</keyword>
<feature type="region of interest" description="Disordered" evidence="1">
    <location>
        <begin position="151"/>
        <end position="173"/>
    </location>
</feature>
<comment type="caution">
    <text evidence="2">The sequence shown here is derived from an EMBL/GenBank/DDBJ whole genome shotgun (WGS) entry which is preliminary data.</text>
</comment>